<dbReference type="PANTHER" id="PTHR13604:SF0">
    <property type="entry name" value="ABASIC SITE PROCESSING PROTEIN HMCES"/>
    <property type="match status" value="1"/>
</dbReference>
<dbReference type="InterPro" id="IPR036590">
    <property type="entry name" value="SRAP-like"/>
</dbReference>
<dbReference type="PANTHER" id="PTHR13604">
    <property type="entry name" value="DC12-RELATED"/>
    <property type="match status" value="1"/>
</dbReference>
<dbReference type="SUPFAM" id="SSF143081">
    <property type="entry name" value="BB1717-like"/>
    <property type="match status" value="1"/>
</dbReference>
<gene>
    <name evidence="9" type="ORF">D3870_06715</name>
</gene>
<dbReference type="AlphaFoldDB" id="A0A418WZX2"/>
<protein>
    <recommendedName>
        <fullName evidence="8">Abasic site processing protein</fullName>
        <ecNumber evidence="8">3.4.-.-</ecNumber>
    </recommendedName>
</protein>
<keyword evidence="4 8" id="KW-0378">Hydrolase</keyword>
<dbReference type="Proteomes" id="UP000285190">
    <property type="component" value="Unassembled WGS sequence"/>
</dbReference>
<dbReference type="Gene3D" id="3.90.1680.10">
    <property type="entry name" value="SOS response associated peptidase-like"/>
    <property type="match status" value="1"/>
</dbReference>
<evidence type="ECO:0000313" key="9">
    <source>
        <dbReference type="EMBL" id="RJG05752.1"/>
    </source>
</evidence>
<evidence type="ECO:0000256" key="8">
    <source>
        <dbReference type="RuleBase" id="RU364100"/>
    </source>
</evidence>
<evidence type="ECO:0000256" key="1">
    <source>
        <dbReference type="ARBA" id="ARBA00008136"/>
    </source>
</evidence>
<evidence type="ECO:0000313" key="10">
    <source>
        <dbReference type="Proteomes" id="UP000285190"/>
    </source>
</evidence>
<keyword evidence="7" id="KW-0456">Lyase</keyword>
<name>A0A418WZX2_9BURK</name>
<dbReference type="GO" id="GO:0008233">
    <property type="term" value="F:peptidase activity"/>
    <property type="evidence" value="ECO:0007669"/>
    <property type="project" value="UniProtKB-KW"/>
</dbReference>
<dbReference type="EC" id="3.4.-.-" evidence="8"/>
<dbReference type="GO" id="GO:0003697">
    <property type="term" value="F:single-stranded DNA binding"/>
    <property type="evidence" value="ECO:0007669"/>
    <property type="project" value="InterPro"/>
</dbReference>
<evidence type="ECO:0000256" key="2">
    <source>
        <dbReference type="ARBA" id="ARBA00022670"/>
    </source>
</evidence>
<organism evidence="9 10">
    <name type="scientific">Noviherbaspirillum cavernae</name>
    <dbReference type="NCBI Taxonomy" id="2320862"/>
    <lineage>
        <taxon>Bacteria</taxon>
        <taxon>Pseudomonadati</taxon>
        <taxon>Pseudomonadota</taxon>
        <taxon>Betaproteobacteria</taxon>
        <taxon>Burkholderiales</taxon>
        <taxon>Oxalobacteraceae</taxon>
        <taxon>Noviherbaspirillum</taxon>
    </lineage>
</organism>
<dbReference type="OrthoDB" id="6192129at2"/>
<evidence type="ECO:0000256" key="6">
    <source>
        <dbReference type="ARBA" id="ARBA00023125"/>
    </source>
</evidence>
<dbReference type="GO" id="GO:0006508">
    <property type="term" value="P:proteolysis"/>
    <property type="evidence" value="ECO:0007669"/>
    <property type="project" value="UniProtKB-KW"/>
</dbReference>
<accession>A0A418WZX2</accession>
<dbReference type="InterPro" id="IPR003738">
    <property type="entry name" value="SRAP"/>
</dbReference>
<dbReference type="RefSeq" id="WP_119737717.1">
    <property type="nucleotide sequence ID" value="NZ_QYUN01000002.1"/>
</dbReference>
<keyword evidence="3" id="KW-0227">DNA damage</keyword>
<evidence type="ECO:0000256" key="4">
    <source>
        <dbReference type="ARBA" id="ARBA00022801"/>
    </source>
</evidence>
<comment type="caution">
    <text evidence="9">The sequence shown here is derived from an EMBL/GenBank/DDBJ whole genome shotgun (WGS) entry which is preliminary data.</text>
</comment>
<dbReference type="GO" id="GO:0106300">
    <property type="term" value="P:protein-DNA covalent cross-linking repair"/>
    <property type="evidence" value="ECO:0007669"/>
    <property type="project" value="InterPro"/>
</dbReference>
<evidence type="ECO:0000256" key="3">
    <source>
        <dbReference type="ARBA" id="ARBA00022763"/>
    </source>
</evidence>
<evidence type="ECO:0000256" key="7">
    <source>
        <dbReference type="ARBA" id="ARBA00023239"/>
    </source>
</evidence>
<keyword evidence="2 8" id="KW-0645">Protease</keyword>
<dbReference type="EMBL" id="QYUN01000002">
    <property type="protein sequence ID" value="RJG05752.1"/>
    <property type="molecule type" value="Genomic_DNA"/>
</dbReference>
<keyword evidence="5" id="KW-0190">Covalent protein-DNA linkage</keyword>
<reference evidence="9 10" key="1">
    <citation type="submission" date="2018-09" db="EMBL/GenBank/DDBJ databases">
        <authorList>
            <person name="Zhu H."/>
        </authorList>
    </citation>
    <scope>NUCLEOTIDE SEQUENCE [LARGE SCALE GENOMIC DNA]</scope>
    <source>
        <strain evidence="9 10">K2R10-39</strain>
    </source>
</reference>
<keyword evidence="6" id="KW-0238">DNA-binding</keyword>
<sequence>MCGRFVLKHKPATLQEWYQADDLPDFEARYNIAPTTGIVVIRDTPQGRAGSLMRWGLIPSWARDAASLPLLHNARGETVADKPMFRQAFRKRRCLIAASGFYEWKAVPGQKSKQPFYISFKDDTPMSFAGLWESSRTADGEPLDTCTIITTGANHILEPIHHRMPLILERADWDTWLDPGFNNTERLAALVKPFEADKMQAWGVSHAVNRVANDAPALVRPIAESDAAHR</sequence>
<dbReference type="Pfam" id="PF02586">
    <property type="entry name" value="SRAP"/>
    <property type="match status" value="1"/>
</dbReference>
<keyword evidence="10" id="KW-1185">Reference proteome</keyword>
<evidence type="ECO:0000256" key="5">
    <source>
        <dbReference type="ARBA" id="ARBA00023124"/>
    </source>
</evidence>
<dbReference type="GO" id="GO:0016829">
    <property type="term" value="F:lyase activity"/>
    <property type="evidence" value="ECO:0007669"/>
    <property type="project" value="UniProtKB-KW"/>
</dbReference>
<proteinExistence type="inferred from homology"/>
<comment type="similarity">
    <text evidence="1 8">Belongs to the SOS response-associated peptidase family.</text>
</comment>